<dbReference type="AlphaFoldDB" id="A0A9X4LHJ8"/>
<name>A0A9X4LHJ8_9BURK</name>
<protein>
    <submittedName>
        <fullName evidence="3">HD-GYP domain-containing protein</fullName>
    </submittedName>
</protein>
<dbReference type="PANTHER" id="PTHR45228:SF4">
    <property type="entry name" value="LIPOPROTEIN"/>
    <property type="match status" value="1"/>
</dbReference>
<dbReference type="PANTHER" id="PTHR45228">
    <property type="entry name" value="CYCLIC DI-GMP PHOSPHODIESTERASE TM_0186-RELATED"/>
    <property type="match status" value="1"/>
</dbReference>
<dbReference type="PROSITE" id="PS51831">
    <property type="entry name" value="HD"/>
    <property type="match status" value="1"/>
</dbReference>
<evidence type="ECO:0000313" key="3">
    <source>
        <dbReference type="EMBL" id="MDG0863647.1"/>
    </source>
</evidence>
<accession>A0A9X4LHJ8</accession>
<keyword evidence="4" id="KW-1185">Reference proteome</keyword>
<feature type="domain" description="HD" evidence="1">
    <location>
        <begin position="168"/>
        <end position="290"/>
    </location>
</feature>
<comment type="caution">
    <text evidence="3">The sequence shown here is derived from an EMBL/GenBank/DDBJ whole genome shotgun (WGS) entry which is preliminary data.</text>
</comment>
<gene>
    <name evidence="3" type="ORF">EXJ73_14365</name>
</gene>
<dbReference type="InterPro" id="IPR003607">
    <property type="entry name" value="HD/PDEase_dom"/>
</dbReference>
<dbReference type="InterPro" id="IPR006674">
    <property type="entry name" value="HD_domain"/>
</dbReference>
<dbReference type="InterPro" id="IPR052020">
    <property type="entry name" value="Cyclic_di-GMP/3'3'-cGAMP_PDE"/>
</dbReference>
<dbReference type="SUPFAM" id="SSF109604">
    <property type="entry name" value="HD-domain/PDEase-like"/>
    <property type="match status" value="1"/>
</dbReference>
<dbReference type="SMART" id="SM00471">
    <property type="entry name" value="HDc"/>
    <property type="match status" value="1"/>
</dbReference>
<dbReference type="GO" id="GO:0008081">
    <property type="term" value="F:phosphoric diester hydrolase activity"/>
    <property type="evidence" value="ECO:0007669"/>
    <property type="project" value="UniProtKB-ARBA"/>
</dbReference>
<reference evidence="3" key="1">
    <citation type="submission" date="2019-02" db="EMBL/GenBank/DDBJ databases">
        <title>Draft genome of the type strain Pelomonas aquatica CCUG 52575T.</title>
        <authorList>
            <person name="Gomila M."/>
            <person name="Lalucat J."/>
        </authorList>
    </citation>
    <scope>NUCLEOTIDE SEQUENCE</scope>
    <source>
        <strain evidence="3">CCUG 52575</strain>
    </source>
</reference>
<dbReference type="Pfam" id="PF11871">
    <property type="entry name" value="DUF3391"/>
    <property type="match status" value="1"/>
</dbReference>
<evidence type="ECO:0000313" key="4">
    <source>
        <dbReference type="Proteomes" id="UP001152766"/>
    </source>
</evidence>
<dbReference type="EMBL" id="SGUG01000020">
    <property type="protein sequence ID" value="MDG0863647.1"/>
    <property type="molecule type" value="Genomic_DNA"/>
</dbReference>
<dbReference type="InterPro" id="IPR006675">
    <property type="entry name" value="HDIG_dom"/>
</dbReference>
<sequence length="419" mass="46038">MTMVMSDDAFISPAQLLIGLHVHLDLPWTQHPFTFSSFKIKSLEQIETLQSLGLERIRYSPAKSDAQPLALPAEAPAPAHSPGDDAAYAAKRARIERLLAQQQRAAACEREFLSAVRALKAMTQNVFARPEQAREEGLALIKAMADSMLTDADVAINLMKDKIGSEETYHHALNVTLLAMMLAKELKAPPEAIRVMGVGALFHDIGKLELPDSLVRKQDAMSKPERSLFQQHCAYGVDIARKLGLSGEATSIIAQHHEHMDGSGYPKGLQGQAISMLARMVGLVNAYDNLCNPNNLAQALTPHEALSVLYAQQRSRYDATALSTFVRCMGVYPPGTLVVLSNDSMGIVTSVNSSRPLKPTVLVYDPSVPKESAVLVELELEPDVSIARTLKPQQLPQPVYDYLSPRKRQAYYFDAQQAR</sequence>
<dbReference type="RefSeq" id="WP_268149560.1">
    <property type="nucleotide sequence ID" value="NZ_JAPPUW010000007.1"/>
</dbReference>
<dbReference type="Pfam" id="PF13487">
    <property type="entry name" value="HD_5"/>
    <property type="match status" value="1"/>
</dbReference>
<evidence type="ECO:0000259" key="1">
    <source>
        <dbReference type="PROSITE" id="PS51831"/>
    </source>
</evidence>
<dbReference type="InterPro" id="IPR021812">
    <property type="entry name" value="DUF3391"/>
</dbReference>
<organism evidence="3 4">
    <name type="scientific">Pelomonas aquatica</name>
    <dbReference type="NCBI Taxonomy" id="431058"/>
    <lineage>
        <taxon>Bacteria</taxon>
        <taxon>Pseudomonadati</taxon>
        <taxon>Pseudomonadota</taxon>
        <taxon>Betaproteobacteria</taxon>
        <taxon>Burkholderiales</taxon>
        <taxon>Sphaerotilaceae</taxon>
        <taxon>Roseateles</taxon>
    </lineage>
</organism>
<dbReference type="InterPro" id="IPR037522">
    <property type="entry name" value="HD_GYP_dom"/>
</dbReference>
<dbReference type="PROSITE" id="PS51832">
    <property type="entry name" value="HD_GYP"/>
    <property type="match status" value="1"/>
</dbReference>
<feature type="domain" description="HD-GYP" evidence="2">
    <location>
        <begin position="146"/>
        <end position="341"/>
    </location>
</feature>
<dbReference type="Gene3D" id="1.10.3210.10">
    <property type="entry name" value="Hypothetical protein af1432"/>
    <property type="match status" value="1"/>
</dbReference>
<dbReference type="Proteomes" id="UP001152766">
    <property type="component" value="Unassembled WGS sequence"/>
</dbReference>
<evidence type="ECO:0000259" key="2">
    <source>
        <dbReference type="PROSITE" id="PS51832"/>
    </source>
</evidence>
<proteinExistence type="predicted"/>
<dbReference type="CDD" id="cd00077">
    <property type="entry name" value="HDc"/>
    <property type="match status" value="1"/>
</dbReference>
<dbReference type="NCBIfam" id="TIGR00277">
    <property type="entry name" value="HDIG"/>
    <property type="match status" value="1"/>
</dbReference>